<name>A0A0F5PJ07_9THEO</name>
<gene>
    <name evidence="1" type="ORF">CDSM653_02399</name>
</gene>
<evidence type="ECO:0000313" key="1">
    <source>
        <dbReference type="EMBL" id="KKC28632.1"/>
    </source>
</evidence>
<reference evidence="1 2" key="1">
    <citation type="submission" date="2008-07" db="EMBL/GenBank/DDBJ databases">
        <authorList>
            <person name="Gonzalez J."/>
            <person name="Sokolova T."/>
            <person name="Ferriera S."/>
            <person name="Johnson J."/>
            <person name="Kravitz S."/>
            <person name="Beeson K."/>
            <person name="Sutton G."/>
            <person name="Rogers Y.-H."/>
            <person name="Friedman R."/>
            <person name="Frazier M."/>
            <person name="Venter J.C."/>
        </authorList>
    </citation>
    <scope>NUCLEOTIDE SEQUENCE [LARGE SCALE GENOMIC DNA]</scope>
    <source>
        <strain evidence="1 2">DSM 12653</strain>
    </source>
</reference>
<proteinExistence type="predicted"/>
<protein>
    <submittedName>
        <fullName evidence="1">Uncharacterized protein</fullName>
    </submittedName>
</protein>
<organism evidence="1 2">
    <name type="scientific">Caldanaerobacter subterraneus subsp. pacificus DSM 12653</name>
    <dbReference type="NCBI Taxonomy" id="391606"/>
    <lineage>
        <taxon>Bacteria</taxon>
        <taxon>Bacillati</taxon>
        <taxon>Bacillota</taxon>
        <taxon>Clostridia</taxon>
        <taxon>Thermoanaerobacterales</taxon>
        <taxon>Thermoanaerobacteraceae</taxon>
        <taxon>Caldanaerobacter</taxon>
    </lineage>
</organism>
<dbReference type="Proteomes" id="UP000010146">
    <property type="component" value="Unassembled WGS sequence"/>
</dbReference>
<dbReference type="EMBL" id="ABXP02000122">
    <property type="protein sequence ID" value="KKC28632.1"/>
    <property type="molecule type" value="Genomic_DNA"/>
</dbReference>
<comment type="caution">
    <text evidence="1">The sequence shown here is derived from an EMBL/GenBank/DDBJ whole genome shotgun (WGS) entry which is preliminary data.</text>
</comment>
<accession>A0A0F5PJ07</accession>
<sequence>MYVVDDFSLFLFLAYLRGIETTIPLGKQDGILIVFSLPKRD</sequence>
<dbReference type="AlphaFoldDB" id="A0A0F5PJ07"/>
<reference evidence="1 2" key="2">
    <citation type="journal article" date="2015" name="BMC Genomics">
        <title>Analysis of three genomes within the thermophilic bacterial species Caldanaerobacter subterraneus with a focus on carbon monoxide dehydrogenase evolution and hydrolase diversity.</title>
        <authorList>
            <person name="Sant'Anna F.H."/>
            <person name="Lebedinsky A.V."/>
            <person name="Sokolova T.G."/>
            <person name="Robb F.T."/>
            <person name="Gonzalez J.M."/>
        </authorList>
    </citation>
    <scope>NUCLEOTIDE SEQUENCE [LARGE SCALE GENOMIC DNA]</scope>
    <source>
        <strain evidence="1 2">DSM 12653</strain>
    </source>
</reference>
<reference evidence="2" key="3">
    <citation type="submission" date="2015-02" db="EMBL/GenBank/DDBJ databases">
        <title>Genome analysis of three genomes within the thermophilic hydrogenogenic bacterial species Caldanaerobacter subterraneus.</title>
        <authorList>
            <person name="Sant'Anna F.H."/>
            <person name="Lebedinsky A."/>
            <person name="Sokolova T."/>
            <person name="Robb F.T."/>
            <person name="Gonzalez J.M."/>
        </authorList>
    </citation>
    <scope>NUCLEOTIDE SEQUENCE [LARGE SCALE GENOMIC DNA]</scope>
    <source>
        <strain evidence="2">DSM 12653</strain>
    </source>
</reference>
<evidence type="ECO:0000313" key="2">
    <source>
        <dbReference type="Proteomes" id="UP000010146"/>
    </source>
</evidence>